<dbReference type="AlphaFoldDB" id="A0A7R7XYR7"/>
<reference evidence="1" key="1">
    <citation type="submission" date="2021-01" db="EMBL/GenBank/DDBJ databases">
        <authorList>
            <consortium name="Aspergillus puulaauensis MK2 genome sequencing consortium"/>
            <person name="Kazuki M."/>
            <person name="Futagami T."/>
        </authorList>
    </citation>
    <scope>NUCLEOTIDE SEQUENCE</scope>
    <source>
        <strain evidence="1">MK2</strain>
    </source>
</reference>
<sequence length="71" mass="7868">MFQLAVECFGARKVPTVDNLERWCYNNQSEGGPDTKNYLQCAGAQMGCWAVLRVMFDAAKAEDEKIGNGGY</sequence>
<reference evidence="1" key="2">
    <citation type="submission" date="2021-02" db="EMBL/GenBank/DDBJ databases">
        <title>Aspergillus puulaauensis MK2 genome sequence.</title>
        <authorList>
            <person name="Futagami T."/>
            <person name="Mori K."/>
            <person name="Kadooka C."/>
            <person name="Tanaka T."/>
        </authorList>
    </citation>
    <scope>NUCLEOTIDE SEQUENCE</scope>
    <source>
        <strain evidence="1">MK2</strain>
    </source>
</reference>
<gene>
    <name evidence="1" type="ORF">APUU_80505A</name>
</gene>
<organism evidence="1 2">
    <name type="scientific">Aspergillus puulaauensis</name>
    <dbReference type="NCBI Taxonomy" id="1220207"/>
    <lineage>
        <taxon>Eukaryota</taxon>
        <taxon>Fungi</taxon>
        <taxon>Dikarya</taxon>
        <taxon>Ascomycota</taxon>
        <taxon>Pezizomycotina</taxon>
        <taxon>Eurotiomycetes</taxon>
        <taxon>Eurotiomycetidae</taxon>
        <taxon>Eurotiales</taxon>
        <taxon>Aspergillaceae</taxon>
        <taxon>Aspergillus</taxon>
    </lineage>
</organism>
<protein>
    <submittedName>
        <fullName evidence="1">Uncharacterized protein</fullName>
    </submittedName>
</protein>
<evidence type="ECO:0000313" key="1">
    <source>
        <dbReference type="EMBL" id="BCS30202.1"/>
    </source>
</evidence>
<accession>A0A7R7XYR7</accession>
<proteinExistence type="predicted"/>
<keyword evidence="2" id="KW-1185">Reference proteome</keyword>
<dbReference type="GeneID" id="64980199"/>
<dbReference type="EMBL" id="AP024450">
    <property type="protein sequence ID" value="BCS30202.1"/>
    <property type="molecule type" value="Genomic_DNA"/>
</dbReference>
<dbReference type="RefSeq" id="XP_041562388.1">
    <property type="nucleotide sequence ID" value="XM_041696794.1"/>
</dbReference>
<evidence type="ECO:0000313" key="2">
    <source>
        <dbReference type="Proteomes" id="UP000654913"/>
    </source>
</evidence>
<name>A0A7R7XYR7_9EURO</name>
<dbReference type="OrthoDB" id="508139at2759"/>
<dbReference type="Proteomes" id="UP000654913">
    <property type="component" value="Chromosome 8"/>
</dbReference>
<dbReference type="KEGG" id="apuu:APUU_80505A"/>